<sequence>MAQGSVPPVFTIGHSTRSIPAFVELLRAGGVEQVVDIRKVPRSRANPQYNGDVMSSELAPFQIAYRRTEALGGLRRKSPVPPETNGLWRNQSFHNYADYALSEPFRLGLSELLDMAADRRTAIMCAEAVWWRCHRRIVADYLIRAGRRVFHLMGEKQIVEAALTPGGQPCADGLHYPAEGAAKDQADKPAPSAAIPLCKHEREAAGENARHARARRGDTPPG</sequence>
<dbReference type="EMBL" id="ATHL01000153">
    <property type="protein sequence ID" value="EQB07658.1"/>
    <property type="molecule type" value="Genomic_DNA"/>
</dbReference>
<dbReference type="Proteomes" id="UP000015527">
    <property type="component" value="Unassembled WGS sequence"/>
</dbReference>
<dbReference type="OrthoDB" id="9789109at2"/>
<dbReference type="PANTHER" id="PTHR39337:SF1">
    <property type="entry name" value="BLR5642 PROTEIN"/>
    <property type="match status" value="1"/>
</dbReference>
<name>T0H6A2_9SPHN</name>
<evidence type="ECO:0000313" key="2">
    <source>
        <dbReference type="EMBL" id="EQB07658.1"/>
    </source>
</evidence>
<evidence type="ECO:0008006" key="4">
    <source>
        <dbReference type="Google" id="ProtNLM"/>
    </source>
</evidence>
<dbReference type="RefSeq" id="WP_021236189.1">
    <property type="nucleotide sequence ID" value="NZ_ATHL01000153.1"/>
</dbReference>
<dbReference type="Pfam" id="PF04343">
    <property type="entry name" value="DUF488"/>
    <property type="match status" value="1"/>
</dbReference>
<reference evidence="2 3" key="1">
    <citation type="journal article" date="2013" name="Genome Announc.">
        <title>Genome Sequence of Novosphingobium lindaniclasticum LE124T, Isolated from a Hexachlorocyclohexane Dumpsite.</title>
        <authorList>
            <person name="Saxena A."/>
            <person name="Nayyar N."/>
            <person name="Sangwan N."/>
            <person name="Kumari R."/>
            <person name="Khurana J.P."/>
            <person name="Lal R."/>
        </authorList>
    </citation>
    <scope>NUCLEOTIDE SEQUENCE [LARGE SCALE GENOMIC DNA]</scope>
    <source>
        <strain evidence="2 3">LE124</strain>
    </source>
</reference>
<gene>
    <name evidence="2" type="ORF">L284_22630</name>
</gene>
<keyword evidence="3" id="KW-1185">Reference proteome</keyword>
<comment type="caution">
    <text evidence="2">The sequence shown here is derived from an EMBL/GenBank/DDBJ whole genome shotgun (WGS) entry which is preliminary data.</text>
</comment>
<dbReference type="eggNOG" id="COG5483">
    <property type="taxonomic scope" value="Bacteria"/>
</dbReference>
<proteinExistence type="predicted"/>
<organism evidence="2 3">
    <name type="scientific">Novosphingobium lindaniclasticum LE124</name>
    <dbReference type="NCBI Taxonomy" id="1096930"/>
    <lineage>
        <taxon>Bacteria</taxon>
        <taxon>Pseudomonadati</taxon>
        <taxon>Pseudomonadota</taxon>
        <taxon>Alphaproteobacteria</taxon>
        <taxon>Sphingomonadales</taxon>
        <taxon>Sphingomonadaceae</taxon>
        <taxon>Novosphingobium</taxon>
    </lineage>
</organism>
<dbReference type="AlphaFoldDB" id="T0H6A2"/>
<evidence type="ECO:0000313" key="3">
    <source>
        <dbReference type="Proteomes" id="UP000015527"/>
    </source>
</evidence>
<dbReference type="PATRIC" id="fig|1096930.3.peg.4456"/>
<dbReference type="InterPro" id="IPR007438">
    <property type="entry name" value="DUF488"/>
</dbReference>
<feature type="region of interest" description="Disordered" evidence="1">
    <location>
        <begin position="174"/>
        <end position="195"/>
    </location>
</feature>
<dbReference type="PANTHER" id="PTHR39337">
    <property type="entry name" value="BLR5642 PROTEIN"/>
    <property type="match status" value="1"/>
</dbReference>
<protein>
    <recommendedName>
        <fullName evidence="4">DNA repair protein</fullName>
    </recommendedName>
</protein>
<accession>T0H6A2</accession>
<evidence type="ECO:0000256" key="1">
    <source>
        <dbReference type="SAM" id="MobiDB-lite"/>
    </source>
</evidence>